<evidence type="ECO:0000313" key="1">
    <source>
        <dbReference type="EMBL" id="CAB4299845.1"/>
    </source>
</evidence>
<proteinExistence type="predicted"/>
<reference evidence="2" key="1">
    <citation type="journal article" date="2020" name="Genome Biol.">
        <title>Gamete binning: chromosome-level and haplotype-resolved genome assembly enabled by high-throughput single-cell sequencing of gamete genomes.</title>
        <authorList>
            <person name="Campoy J.A."/>
            <person name="Sun H."/>
            <person name="Goel M."/>
            <person name="Jiao W.-B."/>
            <person name="Folz-Donahue K."/>
            <person name="Wang N."/>
            <person name="Rubio M."/>
            <person name="Liu C."/>
            <person name="Kukat C."/>
            <person name="Ruiz D."/>
            <person name="Huettel B."/>
            <person name="Schneeberger K."/>
        </authorList>
    </citation>
    <scope>NUCLEOTIDE SEQUENCE [LARGE SCALE GENOMIC DNA]</scope>
    <source>
        <strain evidence="2">cv. Rojo Pasion</strain>
    </source>
</reference>
<accession>A0A6J5WIF3</accession>
<evidence type="ECO:0000313" key="2">
    <source>
        <dbReference type="Proteomes" id="UP000507245"/>
    </source>
</evidence>
<dbReference type="AlphaFoldDB" id="A0A6J5WIF3"/>
<dbReference type="EMBL" id="CAEKKB010000002">
    <property type="protein sequence ID" value="CAB4299845.1"/>
    <property type="molecule type" value="Genomic_DNA"/>
</dbReference>
<protein>
    <submittedName>
        <fullName evidence="1">Uncharacterized protein</fullName>
    </submittedName>
</protein>
<gene>
    <name evidence="1" type="ORF">ORAREDHAP_LOCUS14545</name>
</gene>
<dbReference type="Proteomes" id="UP000507245">
    <property type="component" value="Unassembled WGS sequence"/>
</dbReference>
<keyword evidence="2" id="KW-1185">Reference proteome</keyword>
<organism evidence="1 2">
    <name type="scientific">Prunus armeniaca</name>
    <name type="common">Apricot</name>
    <name type="synonym">Armeniaca vulgaris</name>
    <dbReference type="NCBI Taxonomy" id="36596"/>
    <lineage>
        <taxon>Eukaryota</taxon>
        <taxon>Viridiplantae</taxon>
        <taxon>Streptophyta</taxon>
        <taxon>Embryophyta</taxon>
        <taxon>Tracheophyta</taxon>
        <taxon>Spermatophyta</taxon>
        <taxon>Magnoliopsida</taxon>
        <taxon>eudicotyledons</taxon>
        <taxon>Gunneridae</taxon>
        <taxon>Pentapetalae</taxon>
        <taxon>rosids</taxon>
        <taxon>fabids</taxon>
        <taxon>Rosales</taxon>
        <taxon>Rosaceae</taxon>
        <taxon>Amygdaloideae</taxon>
        <taxon>Amygdaleae</taxon>
        <taxon>Prunus</taxon>
    </lineage>
</organism>
<name>A0A6J5WIF3_PRUAR</name>
<sequence length="92" mass="10341">MGGMGEIDARGDWFCNIFLAGMDARTGKMLQKGWSIKNLAVVTFLSRRQWCLFGLSLASELALSLPYCKQKIKVNKKGLAPLTRPKWEKTYG</sequence>